<feature type="domain" description="Reverse transcriptase" evidence="9">
    <location>
        <begin position="122"/>
        <end position="301"/>
    </location>
</feature>
<dbReference type="Proteomes" id="UP001165190">
    <property type="component" value="Unassembled WGS sequence"/>
</dbReference>
<dbReference type="InterPro" id="IPR041577">
    <property type="entry name" value="RT_RNaseH_2"/>
</dbReference>
<dbReference type="Gene3D" id="3.30.70.270">
    <property type="match status" value="2"/>
</dbReference>
<evidence type="ECO:0000259" key="9">
    <source>
        <dbReference type="PROSITE" id="PS50878"/>
    </source>
</evidence>
<dbReference type="EMBL" id="BSYR01000067">
    <property type="protein sequence ID" value="GMJ13949.1"/>
    <property type="molecule type" value="Genomic_DNA"/>
</dbReference>
<dbReference type="InterPro" id="IPR036397">
    <property type="entry name" value="RNaseH_sf"/>
</dbReference>
<accession>A0A9W7JL33</accession>
<dbReference type="SUPFAM" id="SSF53098">
    <property type="entry name" value="Ribonuclease H-like"/>
    <property type="match status" value="1"/>
</dbReference>
<dbReference type="PANTHER" id="PTHR37984:SF5">
    <property type="entry name" value="PROTEIN NYNRIN-LIKE"/>
    <property type="match status" value="1"/>
</dbReference>
<dbReference type="Pfam" id="PF17919">
    <property type="entry name" value="RT_RNaseH_2"/>
    <property type="match status" value="1"/>
</dbReference>
<dbReference type="GO" id="GO:0003676">
    <property type="term" value="F:nucleic acid binding"/>
    <property type="evidence" value="ECO:0007669"/>
    <property type="project" value="InterPro"/>
</dbReference>
<dbReference type="FunFam" id="3.10.10.10:FF:000007">
    <property type="entry name" value="Retrovirus-related Pol polyprotein from transposon 17.6-like Protein"/>
    <property type="match status" value="1"/>
</dbReference>
<comment type="caution">
    <text evidence="11">The sequence shown here is derived from an EMBL/GenBank/DDBJ whole genome shotgun (WGS) entry which is preliminary data.</text>
</comment>
<dbReference type="InterPro" id="IPR043502">
    <property type="entry name" value="DNA/RNA_pol_sf"/>
</dbReference>
<dbReference type="PROSITE" id="PS50994">
    <property type="entry name" value="INTEGRASE"/>
    <property type="match status" value="1"/>
</dbReference>
<dbReference type="InterPro" id="IPR012337">
    <property type="entry name" value="RNaseH-like_sf"/>
</dbReference>
<evidence type="ECO:0000256" key="1">
    <source>
        <dbReference type="ARBA" id="ARBA00022670"/>
    </source>
</evidence>
<evidence type="ECO:0000313" key="12">
    <source>
        <dbReference type="Proteomes" id="UP001165190"/>
    </source>
</evidence>
<dbReference type="Pfam" id="PF00385">
    <property type="entry name" value="Chromo"/>
    <property type="match status" value="1"/>
</dbReference>
<dbReference type="CDD" id="cd01647">
    <property type="entry name" value="RT_LTR"/>
    <property type="match status" value="1"/>
</dbReference>
<keyword evidence="6" id="KW-0378">Hydrolase</keyword>
<dbReference type="InterPro" id="IPR023780">
    <property type="entry name" value="Chromo_domain"/>
</dbReference>
<keyword evidence="5" id="KW-0255">Endonuclease</keyword>
<keyword evidence="3" id="KW-0548">Nucleotidyltransferase</keyword>
<dbReference type="InterPro" id="IPR043128">
    <property type="entry name" value="Rev_trsase/Diguanyl_cyclase"/>
</dbReference>
<evidence type="ECO:0000313" key="11">
    <source>
        <dbReference type="EMBL" id="GMJ13949.1"/>
    </source>
</evidence>
<evidence type="ECO:0000256" key="6">
    <source>
        <dbReference type="ARBA" id="ARBA00022801"/>
    </source>
</evidence>
<dbReference type="Gene3D" id="3.10.10.10">
    <property type="entry name" value="HIV Type 1 Reverse Transcriptase, subunit A, domain 1"/>
    <property type="match status" value="1"/>
</dbReference>
<keyword evidence="4" id="KW-0540">Nuclease</keyword>
<dbReference type="GO" id="GO:0004519">
    <property type="term" value="F:endonuclease activity"/>
    <property type="evidence" value="ECO:0007669"/>
    <property type="project" value="UniProtKB-KW"/>
</dbReference>
<keyword evidence="7" id="KW-0695">RNA-directed DNA polymerase</keyword>
<name>A0A9W7JL33_HIBTR</name>
<dbReference type="SUPFAM" id="SSF56672">
    <property type="entry name" value="DNA/RNA polymerases"/>
    <property type="match status" value="1"/>
</dbReference>
<evidence type="ECO:0000256" key="4">
    <source>
        <dbReference type="ARBA" id="ARBA00022722"/>
    </source>
</evidence>
<sequence>MNWSHLSRPVMLEGIQPGEINFINAKSCNKLLRGVHSPCTTSLLIMEGQLELRKEGQKLPEELQEVLREFEDVFQEPSGLPPIRGQEHRVTLLGEHQVVKVKPFRYPASQKNEIEKQVQEMMNAGIIRYSNIPFSSPIVMVKKKDGSWRLCVDYRKLNHLTIKEKFPMPIIEELLDELGAARIFSKLDLRAGYHQIRMWEPDIHKTAFKTHEGYYEFLVMPFGLTNSPATFQGLMNKIFREYLRKPVLVFFDDILVYSRDWETHLTHLKEVLGVLREQKLYAKQSKCCFGAKAVDYLGYVISGGEIAMDLTKVECILNWPIPNNVKELRGFLGLSGYYKRFVKDYGTMTRPLTNLFKKGGWHWNDIEKEAFERLKRAVSSAPVLALLDFNAEFSIEIDASEGGVGAVLVQKGRPLAFFSRGLGVRHQELSVYEKEMLVVLMAVRKWSAYLVGRHFKIKTDHQSLKFLAENQAVTTTQQKWVVKMLGYDYEVVYRKGSSNIVADVLSRKPRGGEGQLMATSSVTTSVMARVAASWQEDEKLKKILEAKQGGSSHYSKYTWDGKLLRRKWKVVVGQNAELRKELMLYFHSSHIGGHSGSEATCGVCQRNKGDLSHPRGLLQPLPIPETVWTSTSMDFIEELPNSRRKDVILVVVDRLSKYSHFIALSHPYSAKEIAQIFMENVFKLHGMPQTIVCDRDKIFMSHFWKELFLKLGTGITPSTAYHPETDGQTERVNQCLETYLRCMTGEKPREWSDWLYLAEWWYNSSYHASIGTSPFQALYGQDPAVHVPYIAGESIVASVDRGLQQREVALKMIKFHLNRAQGRMKQQADKKRVDCEFLIGDKVFLKLQPYRQQSVHNRISQKLAPKWFGPFKVIENVGAVAYRLELPMGSKIHLVFHVSQLKKQVGSDVVQSQLPLIGPDGGINKEPVRIIDRRIGKKRNRAVTEVLVEWSNTFPEDATWEVLYQLQQQFPDFNP</sequence>
<evidence type="ECO:0000256" key="5">
    <source>
        <dbReference type="ARBA" id="ARBA00022759"/>
    </source>
</evidence>
<organism evidence="11 12">
    <name type="scientific">Hibiscus trionum</name>
    <name type="common">Flower of an hour</name>
    <dbReference type="NCBI Taxonomy" id="183268"/>
    <lineage>
        <taxon>Eukaryota</taxon>
        <taxon>Viridiplantae</taxon>
        <taxon>Streptophyta</taxon>
        <taxon>Embryophyta</taxon>
        <taxon>Tracheophyta</taxon>
        <taxon>Spermatophyta</taxon>
        <taxon>Magnoliopsida</taxon>
        <taxon>eudicotyledons</taxon>
        <taxon>Gunneridae</taxon>
        <taxon>Pentapetalae</taxon>
        <taxon>rosids</taxon>
        <taxon>malvids</taxon>
        <taxon>Malvales</taxon>
        <taxon>Malvaceae</taxon>
        <taxon>Malvoideae</taxon>
        <taxon>Hibiscus</taxon>
    </lineage>
</organism>
<dbReference type="PROSITE" id="PS50878">
    <property type="entry name" value="RT_POL"/>
    <property type="match status" value="1"/>
</dbReference>
<dbReference type="InterPro" id="IPR000477">
    <property type="entry name" value="RT_dom"/>
</dbReference>
<dbReference type="Pfam" id="PF00078">
    <property type="entry name" value="RVT_1"/>
    <property type="match status" value="1"/>
</dbReference>
<dbReference type="PANTHER" id="PTHR37984">
    <property type="entry name" value="PROTEIN CBG26694"/>
    <property type="match status" value="1"/>
</dbReference>
<dbReference type="OrthoDB" id="1001407at2759"/>
<dbReference type="AlphaFoldDB" id="A0A9W7JL33"/>
<dbReference type="GO" id="GO:0008233">
    <property type="term" value="F:peptidase activity"/>
    <property type="evidence" value="ECO:0007669"/>
    <property type="project" value="UniProtKB-KW"/>
</dbReference>
<evidence type="ECO:0000256" key="2">
    <source>
        <dbReference type="ARBA" id="ARBA00022679"/>
    </source>
</evidence>
<dbReference type="Gene3D" id="3.10.20.370">
    <property type="match status" value="1"/>
</dbReference>
<evidence type="ECO:0000256" key="7">
    <source>
        <dbReference type="ARBA" id="ARBA00022918"/>
    </source>
</evidence>
<keyword evidence="2" id="KW-0808">Transferase</keyword>
<dbReference type="InterPro" id="IPR016197">
    <property type="entry name" value="Chromo-like_dom_sf"/>
</dbReference>
<proteinExistence type="predicted"/>
<evidence type="ECO:0000259" key="10">
    <source>
        <dbReference type="PROSITE" id="PS50994"/>
    </source>
</evidence>
<keyword evidence="8" id="KW-0511">Multifunctional enzyme</keyword>
<dbReference type="SUPFAM" id="SSF54160">
    <property type="entry name" value="Chromo domain-like"/>
    <property type="match status" value="1"/>
</dbReference>
<keyword evidence="1" id="KW-0645">Protease</keyword>
<protein>
    <submittedName>
        <fullName evidence="11">Uncharacterized protein</fullName>
    </submittedName>
</protein>
<dbReference type="Pfam" id="PF24626">
    <property type="entry name" value="SH3_Tf2-1"/>
    <property type="match status" value="1"/>
</dbReference>
<evidence type="ECO:0000256" key="3">
    <source>
        <dbReference type="ARBA" id="ARBA00022695"/>
    </source>
</evidence>
<dbReference type="GO" id="GO:0015074">
    <property type="term" value="P:DNA integration"/>
    <property type="evidence" value="ECO:0007669"/>
    <property type="project" value="InterPro"/>
</dbReference>
<dbReference type="CDD" id="cd09274">
    <property type="entry name" value="RNase_HI_RT_Ty3"/>
    <property type="match status" value="1"/>
</dbReference>
<evidence type="ECO:0000256" key="8">
    <source>
        <dbReference type="ARBA" id="ARBA00023268"/>
    </source>
</evidence>
<dbReference type="GO" id="GO:0006508">
    <property type="term" value="P:proteolysis"/>
    <property type="evidence" value="ECO:0007669"/>
    <property type="project" value="UniProtKB-KW"/>
</dbReference>
<dbReference type="GO" id="GO:0003964">
    <property type="term" value="F:RNA-directed DNA polymerase activity"/>
    <property type="evidence" value="ECO:0007669"/>
    <property type="project" value="UniProtKB-KW"/>
</dbReference>
<keyword evidence="12" id="KW-1185">Reference proteome</keyword>
<gene>
    <name evidence="11" type="ORF">HRI_005064100</name>
</gene>
<dbReference type="Gene3D" id="3.30.420.10">
    <property type="entry name" value="Ribonuclease H-like superfamily/Ribonuclease H"/>
    <property type="match status" value="1"/>
</dbReference>
<reference evidence="11" key="1">
    <citation type="submission" date="2023-05" db="EMBL/GenBank/DDBJ databases">
        <title>Genome and transcriptome analyses reveal genes involved in the formation of fine ridges on petal epidermal cells in Hibiscus trionum.</title>
        <authorList>
            <person name="Koshimizu S."/>
            <person name="Masuda S."/>
            <person name="Ishii T."/>
            <person name="Shirasu K."/>
            <person name="Hoshino A."/>
            <person name="Arita M."/>
        </authorList>
    </citation>
    <scope>NUCLEOTIDE SEQUENCE</scope>
    <source>
        <strain evidence="11">Hamamatsu line</strain>
    </source>
</reference>
<feature type="domain" description="Integrase catalytic" evidence="10">
    <location>
        <begin position="618"/>
        <end position="782"/>
    </location>
</feature>
<dbReference type="FunFam" id="3.30.70.270:FF:000020">
    <property type="entry name" value="Transposon Tf2-6 polyprotein-like Protein"/>
    <property type="match status" value="1"/>
</dbReference>
<dbReference type="InterPro" id="IPR001584">
    <property type="entry name" value="Integrase_cat-core"/>
</dbReference>
<dbReference type="InterPro" id="IPR056924">
    <property type="entry name" value="SH3_Tf2-1"/>
</dbReference>
<dbReference type="InterPro" id="IPR050951">
    <property type="entry name" value="Retrovirus_Pol_polyprotein"/>
</dbReference>